<evidence type="ECO:0000256" key="2">
    <source>
        <dbReference type="ARBA" id="ARBA00022801"/>
    </source>
</evidence>
<keyword evidence="1" id="KW-0645">Protease</keyword>
<accession>A0A2W4YTJ8</accession>
<dbReference type="PANTHER" id="PTHR42881">
    <property type="entry name" value="PROLYL ENDOPEPTIDASE"/>
    <property type="match status" value="1"/>
</dbReference>
<dbReference type="GO" id="GO:0006508">
    <property type="term" value="P:proteolysis"/>
    <property type="evidence" value="ECO:0007669"/>
    <property type="project" value="UniProtKB-KW"/>
</dbReference>
<dbReference type="Proteomes" id="UP000249555">
    <property type="component" value="Unassembled WGS sequence"/>
</dbReference>
<evidence type="ECO:0000313" key="7">
    <source>
        <dbReference type="EMBL" id="PZO72846.1"/>
    </source>
</evidence>
<dbReference type="PANTHER" id="PTHR42881:SF13">
    <property type="entry name" value="PROLYL ENDOPEPTIDASE"/>
    <property type="match status" value="1"/>
</dbReference>
<evidence type="ECO:0000256" key="4">
    <source>
        <dbReference type="SAM" id="SignalP"/>
    </source>
</evidence>
<evidence type="ECO:0000259" key="5">
    <source>
        <dbReference type="Pfam" id="PF00326"/>
    </source>
</evidence>
<feature type="signal peptide" evidence="4">
    <location>
        <begin position="1"/>
        <end position="19"/>
    </location>
</feature>
<evidence type="ECO:0000256" key="1">
    <source>
        <dbReference type="ARBA" id="ARBA00022670"/>
    </source>
</evidence>
<protein>
    <submittedName>
        <fullName evidence="7">S9 family peptidase</fullName>
    </submittedName>
</protein>
<dbReference type="GO" id="GO:0070012">
    <property type="term" value="F:oligopeptidase activity"/>
    <property type="evidence" value="ECO:0007669"/>
    <property type="project" value="TreeGrafter"/>
</dbReference>
<dbReference type="Gene3D" id="3.40.50.1820">
    <property type="entry name" value="alpha/beta hydrolase"/>
    <property type="match status" value="1"/>
</dbReference>
<dbReference type="AlphaFoldDB" id="A0A2W4YTJ8"/>
<feature type="domain" description="Peptidase S9 prolyl oligopeptidase catalytic" evidence="5">
    <location>
        <begin position="506"/>
        <end position="708"/>
    </location>
</feature>
<name>A0A2W4YTJ8_9SPHN</name>
<gene>
    <name evidence="7" type="ORF">DI640_11945</name>
</gene>
<reference evidence="7 8" key="1">
    <citation type="submission" date="2017-08" db="EMBL/GenBank/DDBJ databases">
        <title>Infants hospitalized years apart are colonized by the same room-sourced microbial strains.</title>
        <authorList>
            <person name="Brooks B."/>
            <person name="Olm M.R."/>
            <person name="Firek B.A."/>
            <person name="Baker R."/>
            <person name="Thomas B.C."/>
            <person name="Morowitz M.J."/>
            <person name="Banfield J.F."/>
        </authorList>
    </citation>
    <scope>NUCLEOTIDE SEQUENCE [LARGE SCALE GENOMIC DNA]</scope>
    <source>
        <strain evidence="7">S2_018_000_R3_119</strain>
    </source>
</reference>
<dbReference type="InterPro" id="IPR029058">
    <property type="entry name" value="AB_hydrolase_fold"/>
</dbReference>
<sequence length="713" mass="77544">MHQRLPFLALLALSTTALAQTPAPIPAQTSVNTPPADPNAYLEDIHGARALDTVKRWNTLSLAALEAKPGYARYRQRALDLLQADRQIANPDQVIGDQVLNLWQDKTNVRGLWRVASLASFSSGKPVWRTLIDVDALGKAEGKSWVWKGATCRSPSYDRCMVALSNGGGDAVEEREFDIPSGKFVADGFVVPIFKTRLNWAGPDALYVATDFGADSLTKSGYPRVAKLWRRGTPLTAATEIASATQDDVGINVSVFPDGEQRYPLVVRDTDFFHSKRSHVAQDGRLVPSPLPDDAVINTVLDGRLIATLASDWRGVPAGAVVAYSIADVLAGRAPTIERVLVPTATQAVEQVDSSKSVLWVKMLDDVSGRLVSLTRGADGRWTQATAALPAASTIHLDATAGKDDLAFATVESFLSPPALYAIRPATKPVAVDTLPARFDASRMQVEQRFATSKDGTKIPYFLVRKKGTSGPVPALVHAYGGFRNAQTPTYLVDQPYRSGPAGLFWVEEGNAFVLANIRGGGEYGPRWHQMPLRENRQKAYDDLHAVGDDLVRTGVSAKRKIAVSGRSNGGLLVGVAMEQRPDLYGAIVMGSPLLDMQRYSHLSAGASWIGEYGDPDKPADWAFISKYSPYQNLKRGVKYPVPFIYTSTEDDRVHPGHARKFAARLEEYGDPFFYYENPEGGHAAGADKIEDAKRAALVTVYLNTQLGTAPQR</sequence>
<keyword evidence="2" id="KW-0378">Hydrolase</keyword>
<dbReference type="Pfam" id="PF00326">
    <property type="entry name" value="Peptidase_S9"/>
    <property type="match status" value="1"/>
</dbReference>
<dbReference type="GO" id="GO:0004252">
    <property type="term" value="F:serine-type endopeptidase activity"/>
    <property type="evidence" value="ECO:0007669"/>
    <property type="project" value="InterPro"/>
</dbReference>
<evidence type="ECO:0000259" key="6">
    <source>
        <dbReference type="Pfam" id="PF02897"/>
    </source>
</evidence>
<keyword evidence="4" id="KW-0732">Signal</keyword>
<keyword evidence="3" id="KW-0720">Serine protease</keyword>
<dbReference type="InterPro" id="IPR001375">
    <property type="entry name" value="Peptidase_S9_cat"/>
</dbReference>
<dbReference type="SUPFAM" id="SSF50993">
    <property type="entry name" value="Peptidase/esterase 'gauge' domain"/>
    <property type="match status" value="1"/>
</dbReference>
<dbReference type="InterPro" id="IPR002470">
    <property type="entry name" value="Peptidase_S9A"/>
</dbReference>
<dbReference type="SUPFAM" id="SSF53474">
    <property type="entry name" value="alpha/beta-Hydrolases"/>
    <property type="match status" value="1"/>
</dbReference>
<proteinExistence type="predicted"/>
<dbReference type="InterPro" id="IPR051167">
    <property type="entry name" value="Prolyl_oligopep/macrocyclase"/>
</dbReference>
<feature type="domain" description="Peptidase S9A N-terminal" evidence="6">
    <location>
        <begin position="35"/>
        <end position="428"/>
    </location>
</feature>
<dbReference type="PRINTS" id="PR00862">
    <property type="entry name" value="PROLIGOPTASE"/>
</dbReference>
<dbReference type="GO" id="GO:0005829">
    <property type="term" value="C:cytosol"/>
    <property type="evidence" value="ECO:0007669"/>
    <property type="project" value="TreeGrafter"/>
</dbReference>
<dbReference type="EMBL" id="QFMX01000010">
    <property type="protein sequence ID" value="PZO72846.1"/>
    <property type="molecule type" value="Genomic_DNA"/>
</dbReference>
<feature type="chain" id="PRO_5016108946" evidence="4">
    <location>
        <begin position="20"/>
        <end position="713"/>
    </location>
</feature>
<dbReference type="InterPro" id="IPR023302">
    <property type="entry name" value="Pept_S9A_N"/>
</dbReference>
<dbReference type="Pfam" id="PF02897">
    <property type="entry name" value="Peptidase_S9_N"/>
    <property type="match status" value="1"/>
</dbReference>
<evidence type="ECO:0000256" key="3">
    <source>
        <dbReference type="ARBA" id="ARBA00022825"/>
    </source>
</evidence>
<comment type="caution">
    <text evidence="7">The sequence shown here is derived from an EMBL/GenBank/DDBJ whole genome shotgun (WGS) entry which is preliminary data.</text>
</comment>
<organism evidence="7 8">
    <name type="scientific">Sphingomonas taxi</name>
    <dbReference type="NCBI Taxonomy" id="1549858"/>
    <lineage>
        <taxon>Bacteria</taxon>
        <taxon>Pseudomonadati</taxon>
        <taxon>Pseudomonadota</taxon>
        <taxon>Alphaproteobacteria</taxon>
        <taxon>Sphingomonadales</taxon>
        <taxon>Sphingomonadaceae</taxon>
        <taxon>Sphingomonas</taxon>
    </lineage>
</organism>
<evidence type="ECO:0000313" key="8">
    <source>
        <dbReference type="Proteomes" id="UP000249555"/>
    </source>
</evidence>
<dbReference type="Gene3D" id="2.130.10.120">
    <property type="entry name" value="Prolyl oligopeptidase, N-terminal domain"/>
    <property type="match status" value="1"/>
</dbReference>